<dbReference type="CDD" id="cd08983">
    <property type="entry name" value="GH43_Bt3655-like"/>
    <property type="match status" value="1"/>
</dbReference>
<sequence>MPILLKKQIVSTNMKQIQAIFLAISISLVLVLFSSCSVTKKVAENNSAYLFVYFTGNAKTDEAIRFAISKDGYNYYALNDNKPVIASETISTTGGVRDPHILRGTDGTFYMTVTDLQTANGWDNQAMILLKSTDLVNWTSSKVDISKVFSGFKDVTRVWAPQTIYDAKAKKYMLYFSMLQPGGKDIVYYSYANKDFTALETVPKQLFFSPTKGSCIDADIIEKDGKFHLFLKTEDTADKGIKVAISDKLTSGYVLKDEYVDQTNESVEGSGVFKLNNSDTYILMYDMYRKGKYQFTSSTDLKNFKVIDENISMNFHPRHGTVLPITKTEAQRLIDKFGWFSNGAVATQSAAIKQNNIVVDVENKKMLLPVKSGTDLKHFDPEFKTNQGVSVSPSAAQDFSQKAVKYDFELGDLGKMTVDVEALVRNNPSLTGYYADPEILYSNKDNRFHLYPTSDGFFEWSGDSFKSFSSTNLVDWTDDGILLDLKKDVVWTDVKAWAPAAAEKKINGQYKYFFYYTGEGKIGVAVSDNPQGPFTDIGKPLVATKPNGITRGQIIDPDVFTDPVSGKSYLYYGNGFMVGVELNDDMISVKENTLTVLKPDRTFREGTEVFYRKGKYYFLWSEDDTRSENYRVRYATSDSPLGNFNIPTDNLILAKDPSQGIYGTGHNSVIQIPGTDEWYMVYHRFTIPKGITMGRSAGYNREVCIDRLYFDEEGNIIAAKPTLEGIQPLKK</sequence>
<dbReference type="CDD" id="cd18828">
    <property type="entry name" value="GH43_BT3675-like"/>
    <property type="match status" value="1"/>
</dbReference>
<keyword evidence="7" id="KW-1185">Reference proteome</keyword>
<evidence type="ECO:0000256" key="5">
    <source>
        <dbReference type="ARBA" id="ARBA00023295"/>
    </source>
</evidence>
<keyword evidence="3" id="KW-0378">Hydrolase</keyword>
<dbReference type="PANTHER" id="PTHR43772">
    <property type="entry name" value="ENDO-1,4-BETA-XYLANASE"/>
    <property type="match status" value="1"/>
</dbReference>
<evidence type="ECO:0000256" key="1">
    <source>
        <dbReference type="ARBA" id="ARBA00009865"/>
    </source>
</evidence>
<dbReference type="Gene3D" id="2.60.40.2340">
    <property type="match status" value="1"/>
</dbReference>
<evidence type="ECO:0000313" key="6">
    <source>
        <dbReference type="EMBL" id="GGA65686.1"/>
    </source>
</evidence>
<evidence type="ECO:0000256" key="4">
    <source>
        <dbReference type="ARBA" id="ARBA00023277"/>
    </source>
</evidence>
<keyword evidence="5" id="KW-0326">Glycosidase</keyword>
<dbReference type="InterPro" id="IPR052176">
    <property type="entry name" value="Glycosyl_Hydrlase_43_Enz"/>
</dbReference>
<evidence type="ECO:0000256" key="3">
    <source>
        <dbReference type="ARBA" id="ARBA00022801"/>
    </source>
</evidence>
<dbReference type="EMBL" id="BMGA01000001">
    <property type="protein sequence ID" value="GGA65686.1"/>
    <property type="molecule type" value="Genomic_DNA"/>
</dbReference>
<keyword evidence="2" id="KW-0624">Polysaccharide degradation</keyword>
<dbReference type="Gene3D" id="2.115.10.20">
    <property type="entry name" value="Glycosyl hydrolase domain, family 43"/>
    <property type="match status" value="2"/>
</dbReference>
<comment type="caution">
    <text evidence="6">The sequence shown here is derived from an EMBL/GenBank/DDBJ whole genome shotgun (WGS) entry which is preliminary data.</text>
</comment>
<organism evidence="6 7">
    <name type="scientific">Flavobacterium palustre</name>
    <dbReference type="NCBI Taxonomy" id="1476463"/>
    <lineage>
        <taxon>Bacteria</taxon>
        <taxon>Pseudomonadati</taxon>
        <taxon>Bacteroidota</taxon>
        <taxon>Flavobacteriia</taxon>
        <taxon>Flavobacteriales</taxon>
        <taxon>Flavobacteriaceae</taxon>
        <taxon>Flavobacterium</taxon>
    </lineage>
</organism>
<proteinExistence type="inferred from homology"/>
<dbReference type="PANTHER" id="PTHR43772:SF2">
    <property type="entry name" value="PUTATIVE (AFU_ORTHOLOGUE AFUA_2G04480)-RELATED"/>
    <property type="match status" value="1"/>
</dbReference>
<keyword evidence="2" id="KW-0858">Xylan degradation</keyword>
<evidence type="ECO:0008006" key="8">
    <source>
        <dbReference type="Google" id="ProtNLM"/>
    </source>
</evidence>
<evidence type="ECO:0000256" key="2">
    <source>
        <dbReference type="ARBA" id="ARBA00022651"/>
    </source>
</evidence>
<protein>
    <recommendedName>
        <fullName evidence="8">Beta-xylosidase</fullName>
    </recommendedName>
</protein>
<dbReference type="InterPro" id="IPR006710">
    <property type="entry name" value="Glyco_hydro_43"/>
</dbReference>
<evidence type="ECO:0000313" key="7">
    <source>
        <dbReference type="Proteomes" id="UP000658793"/>
    </source>
</evidence>
<dbReference type="InterPro" id="IPR023296">
    <property type="entry name" value="Glyco_hydro_beta-prop_sf"/>
</dbReference>
<dbReference type="SUPFAM" id="SSF75005">
    <property type="entry name" value="Arabinanase/levansucrase/invertase"/>
    <property type="match status" value="2"/>
</dbReference>
<keyword evidence="4" id="KW-0119">Carbohydrate metabolism</keyword>
<dbReference type="Proteomes" id="UP000658793">
    <property type="component" value="Unassembled WGS sequence"/>
</dbReference>
<reference evidence="7" key="1">
    <citation type="journal article" date="2019" name="Int. J. Syst. Evol. Microbiol.">
        <title>The Global Catalogue of Microorganisms (GCM) 10K type strain sequencing project: providing services to taxonomists for standard genome sequencing and annotation.</title>
        <authorList>
            <consortium name="The Broad Institute Genomics Platform"/>
            <consortium name="The Broad Institute Genome Sequencing Center for Infectious Disease"/>
            <person name="Wu L."/>
            <person name="Ma J."/>
        </authorList>
    </citation>
    <scope>NUCLEOTIDE SEQUENCE [LARGE SCALE GENOMIC DNA]</scope>
    <source>
        <strain evidence="7">CGMCC 1.12811</strain>
    </source>
</reference>
<gene>
    <name evidence="6" type="ORF">GCM10008015_03060</name>
</gene>
<name>A0ABQ1H8P7_9FLAO</name>
<dbReference type="Pfam" id="PF04616">
    <property type="entry name" value="Glyco_hydro_43"/>
    <property type="match status" value="2"/>
</dbReference>
<accession>A0ABQ1H8P7</accession>
<comment type="similarity">
    <text evidence="1">Belongs to the glycosyl hydrolase 43 family.</text>
</comment>